<accession>A0A3Q9HQJ0</accession>
<evidence type="ECO:0000313" key="2">
    <source>
        <dbReference type="EMBL" id="AZR73264.1"/>
    </source>
</evidence>
<feature type="transmembrane region" description="Helical" evidence="1">
    <location>
        <begin position="121"/>
        <end position="142"/>
    </location>
</feature>
<sequence>MTEGSGFIERSNGMRMIEVSADLYNRDLKSTNLEIEGLVEKNVVLPDQYSIDFGGQYREMKSAFDSLGFAFILSIILVYMVFAVQFESLWHPLTITIMFTVPLALTGALASLFFSSYTLSVLSIISMIMLVGIIGEGAGILVPFAVVVIGGLIFLTFLTLLVVPAIYFLIDCFGDLLRKGFAGFKKE</sequence>
<dbReference type="AlphaFoldDB" id="A0A3Q9HQJ0"/>
<dbReference type="PANTHER" id="PTHR32063:SF24">
    <property type="entry name" value="CATION EFFLUX SYSTEM (ACRB_ACRD_ACRF FAMILY)"/>
    <property type="match status" value="1"/>
</dbReference>
<dbReference type="GO" id="GO:0005886">
    <property type="term" value="C:plasma membrane"/>
    <property type="evidence" value="ECO:0007669"/>
    <property type="project" value="TreeGrafter"/>
</dbReference>
<protein>
    <submittedName>
        <fullName evidence="2">Uncharacterized protein</fullName>
    </submittedName>
</protein>
<dbReference type="Proteomes" id="UP000267250">
    <property type="component" value="Chromosome"/>
</dbReference>
<dbReference type="SUPFAM" id="SSF82866">
    <property type="entry name" value="Multidrug efflux transporter AcrB transmembrane domain"/>
    <property type="match status" value="1"/>
</dbReference>
<dbReference type="Gene3D" id="3.30.70.1440">
    <property type="entry name" value="Multidrug efflux transporter AcrB pore domain"/>
    <property type="match status" value="1"/>
</dbReference>
<name>A0A3Q9HQJ0_9FIRM</name>
<keyword evidence="1" id="KW-0472">Membrane</keyword>
<feature type="transmembrane region" description="Helical" evidence="1">
    <location>
        <begin position="92"/>
        <end position="114"/>
    </location>
</feature>
<keyword evidence="1" id="KW-1133">Transmembrane helix</keyword>
<dbReference type="KEGG" id="aft:BBF96_07620"/>
<evidence type="ECO:0000256" key="1">
    <source>
        <dbReference type="SAM" id="Phobius"/>
    </source>
</evidence>
<feature type="transmembrane region" description="Helical" evidence="1">
    <location>
        <begin position="148"/>
        <end position="170"/>
    </location>
</feature>
<dbReference type="GO" id="GO:0042910">
    <property type="term" value="F:xenobiotic transmembrane transporter activity"/>
    <property type="evidence" value="ECO:0007669"/>
    <property type="project" value="TreeGrafter"/>
</dbReference>
<reference evidence="2 3" key="1">
    <citation type="submission" date="2016-07" db="EMBL/GenBank/DDBJ databases">
        <title>Genome and transcriptome analysis of iron-reducing fermentative bacteria Anoxybacter fermentans.</title>
        <authorList>
            <person name="Zeng X."/>
            <person name="Shao Z."/>
        </authorList>
    </citation>
    <scope>NUCLEOTIDE SEQUENCE [LARGE SCALE GENOMIC DNA]</scope>
    <source>
        <strain evidence="2 3">DY22613</strain>
    </source>
</reference>
<dbReference type="OrthoDB" id="9757876at2"/>
<gene>
    <name evidence="2" type="ORF">BBF96_07620</name>
</gene>
<evidence type="ECO:0000313" key="3">
    <source>
        <dbReference type="Proteomes" id="UP000267250"/>
    </source>
</evidence>
<dbReference type="EMBL" id="CP016379">
    <property type="protein sequence ID" value="AZR73264.1"/>
    <property type="molecule type" value="Genomic_DNA"/>
</dbReference>
<dbReference type="PANTHER" id="PTHR32063">
    <property type="match status" value="1"/>
</dbReference>
<dbReference type="Pfam" id="PF00873">
    <property type="entry name" value="ACR_tran"/>
    <property type="match status" value="1"/>
</dbReference>
<dbReference type="InterPro" id="IPR001036">
    <property type="entry name" value="Acrflvin-R"/>
</dbReference>
<organism evidence="2 3">
    <name type="scientific">Anoxybacter fermentans</name>
    <dbReference type="NCBI Taxonomy" id="1323375"/>
    <lineage>
        <taxon>Bacteria</taxon>
        <taxon>Bacillati</taxon>
        <taxon>Bacillota</taxon>
        <taxon>Clostridia</taxon>
        <taxon>Halanaerobiales</taxon>
        <taxon>Anoxybacter</taxon>
    </lineage>
</organism>
<keyword evidence="3" id="KW-1185">Reference proteome</keyword>
<feature type="transmembrane region" description="Helical" evidence="1">
    <location>
        <begin position="67"/>
        <end position="86"/>
    </location>
</feature>
<proteinExistence type="predicted"/>
<keyword evidence="1" id="KW-0812">Transmembrane</keyword>
<dbReference type="Gene3D" id="1.20.1640.10">
    <property type="entry name" value="Multidrug efflux transporter AcrB transmembrane domain"/>
    <property type="match status" value="2"/>
</dbReference>